<dbReference type="PATRIC" id="fig|43658.5.peg.813"/>
<dbReference type="OrthoDB" id="6313375at2"/>
<dbReference type="EMBL" id="JXYA01000006">
    <property type="protein sequence ID" value="KJZ12203.1"/>
    <property type="molecule type" value="Genomic_DNA"/>
</dbReference>
<keyword evidence="9" id="KW-1185">Reference proteome</keyword>
<dbReference type="Proteomes" id="UP000033452">
    <property type="component" value="Unassembled WGS sequence"/>
</dbReference>
<dbReference type="RefSeq" id="WP_046003640.1">
    <property type="nucleotide sequence ID" value="NZ_JXYA01000006.1"/>
</dbReference>
<evidence type="ECO:0000256" key="6">
    <source>
        <dbReference type="ARBA" id="ARBA00023136"/>
    </source>
</evidence>
<keyword evidence="5 7" id="KW-1133">Transmembrane helix</keyword>
<accession>A0A0F4QWZ4</accession>
<comment type="caution">
    <text evidence="8">The sequence shown here is derived from an EMBL/GenBank/DDBJ whole genome shotgun (WGS) entry which is preliminary data.</text>
</comment>
<evidence type="ECO:0000313" key="8">
    <source>
        <dbReference type="EMBL" id="KJZ12203.1"/>
    </source>
</evidence>
<proteinExistence type="inferred from homology"/>
<dbReference type="GO" id="GO:0005886">
    <property type="term" value="C:plasma membrane"/>
    <property type="evidence" value="ECO:0007669"/>
    <property type="project" value="UniProtKB-SubCell"/>
</dbReference>
<evidence type="ECO:0000256" key="5">
    <source>
        <dbReference type="ARBA" id="ARBA00022989"/>
    </source>
</evidence>
<evidence type="ECO:0000256" key="3">
    <source>
        <dbReference type="ARBA" id="ARBA00022475"/>
    </source>
</evidence>
<feature type="transmembrane region" description="Helical" evidence="7">
    <location>
        <begin position="170"/>
        <end position="189"/>
    </location>
</feature>
<sequence length="206" mass="23365">MKNTQALETLSSSRSRRLLRLLVAAMCFLTITWLAFNTSFRSHQLLHTNADHTGRSLTKQLALNAALPLSRIDTPQLRALSNHLASDEFVLSVRLYNHQGQFIIGNDGQDTPPEITDLPRHLAGLTQSKQPIVEPIYDSEQQPIGFVSVEYLTEAAMAQSHRHFHELGRVVLLMLGIACIFTWQIGRALKRWEVKRQIRNSVTDEE</sequence>
<comment type="subcellular location">
    <subcellularLocation>
        <location evidence="1">Cell membrane</location>
    </subcellularLocation>
</comment>
<keyword evidence="4 7" id="KW-0812">Transmembrane</keyword>
<evidence type="ECO:0000256" key="7">
    <source>
        <dbReference type="SAM" id="Phobius"/>
    </source>
</evidence>
<organism evidence="8 9">
    <name type="scientific">Pseudoalteromonas rubra</name>
    <dbReference type="NCBI Taxonomy" id="43658"/>
    <lineage>
        <taxon>Bacteria</taxon>
        <taxon>Pseudomonadati</taxon>
        <taxon>Pseudomonadota</taxon>
        <taxon>Gammaproteobacteria</taxon>
        <taxon>Alteromonadales</taxon>
        <taxon>Pseudoalteromonadaceae</taxon>
        <taxon>Pseudoalteromonas</taxon>
    </lineage>
</organism>
<evidence type="ECO:0000313" key="9">
    <source>
        <dbReference type="Proteomes" id="UP000033452"/>
    </source>
</evidence>
<evidence type="ECO:0000256" key="4">
    <source>
        <dbReference type="ARBA" id="ARBA00022692"/>
    </source>
</evidence>
<keyword evidence="3" id="KW-1003">Cell membrane</keyword>
<feature type="transmembrane region" description="Helical" evidence="7">
    <location>
        <begin position="18"/>
        <end position="36"/>
    </location>
</feature>
<dbReference type="InterPro" id="IPR019305">
    <property type="entry name" value="Uncharacterised_Smp"/>
</dbReference>
<comment type="similarity">
    <text evidence="2">Belongs to the Smp family.</text>
</comment>
<evidence type="ECO:0000256" key="1">
    <source>
        <dbReference type="ARBA" id="ARBA00004236"/>
    </source>
</evidence>
<keyword evidence="6 7" id="KW-0472">Membrane</keyword>
<protein>
    <submittedName>
        <fullName evidence="8">Smp protein</fullName>
    </submittedName>
</protein>
<evidence type="ECO:0000256" key="2">
    <source>
        <dbReference type="ARBA" id="ARBA00005362"/>
    </source>
</evidence>
<dbReference type="AlphaFoldDB" id="A0A0F4QWZ4"/>
<reference evidence="8 9" key="1">
    <citation type="journal article" date="2015" name="BMC Genomics">
        <title>Genome mining reveals unlocked bioactive potential of marine Gram-negative bacteria.</title>
        <authorList>
            <person name="Machado H."/>
            <person name="Sonnenschein E.C."/>
            <person name="Melchiorsen J."/>
            <person name="Gram L."/>
        </authorList>
    </citation>
    <scope>NUCLEOTIDE SEQUENCE [LARGE SCALE GENOMIC DNA]</scope>
    <source>
        <strain evidence="8 9">S2471</strain>
    </source>
</reference>
<name>A0A0F4QWZ4_9GAMM</name>
<gene>
    <name evidence="8" type="ORF">TW77_03870</name>
</gene>
<dbReference type="Pfam" id="PF10144">
    <property type="entry name" value="SMP_2"/>
    <property type="match status" value="1"/>
</dbReference>